<feature type="region of interest" description="Disordered" evidence="2">
    <location>
        <begin position="74"/>
        <end position="98"/>
    </location>
</feature>
<feature type="compositionally biased region" description="Basic and acidic residues" evidence="2">
    <location>
        <begin position="83"/>
        <end position="98"/>
    </location>
</feature>
<feature type="coiled-coil region" evidence="1">
    <location>
        <begin position="582"/>
        <end position="609"/>
    </location>
</feature>
<evidence type="ECO:0000256" key="2">
    <source>
        <dbReference type="SAM" id="MobiDB-lite"/>
    </source>
</evidence>
<dbReference type="STRING" id="1123014.SAMN02745746_02535"/>
<dbReference type="AlphaFoldDB" id="A0A1Y6C246"/>
<feature type="region of interest" description="Disordered" evidence="2">
    <location>
        <begin position="119"/>
        <end position="212"/>
    </location>
</feature>
<feature type="compositionally biased region" description="Basic and acidic residues" evidence="2">
    <location>
        <begin position="145"/>
        <end position="161"/>
    </location>
</feature>
<sequence length="656" mass="71099">MKKKESLDAGFTFAHAGFNELQNKFLNEALENYRNNVRDAIRRKDGLISDQSLSVKQGLVAEAHHAESYNIRAASQGKNNHRASRDTGVHNDPKTDIRVKTPDETVDFQLKYNGDADQTAAQMSHPDYDDVGKVGPAEQIGGIKESAKRRAQRNQETRPEVSKSNQHTADNVDDNISAGGVSSDPLNRKGKGGSEDLTKQAESNPDGPEYAHEGEVRMDFNAMQYRNAIKSGLISGACMQAATELYDVLNSDKKLTQEECMAIGKRIATNAVESAGKAALVTGIQHVGQAMVDSASQAARQAAAKSATGAAASAATSTVGKHLVKGNVAAVAATIAIDLGNNIYAFANGEIDSVEFAAATIGSSVQAVGGTLAYSAGTATAAFMGQYVAAGIGQTAVLGTTLGALGPIAVGAVFAIGFSVAVGAYTNHFSSIGQEIAIADIKYAADQLGCGNITLTEYTGVVGTMTEFSFRWTDILPFAGAISVFSEYGSRKRQLQSVRSEMYSRMDALDEQERLQMAEMLKQFDNHIAEIERNYEHARQQLSEQAFGQFDQMREALDQHLEMNYVMFAPIRKSHQQDVASMDMTKKLEEEHQSKMKSYEDELNNLARFMNYQFGTSPEDQKARSIIEKTLRSRLELLVPARTGFDKACEFLLIEG</sequence>
<keyword evidence="1" id="KW-0175">Coiled coil</keyword>
<organism evidence="3 4">
    <name type="scientific">Pseudogulbenkiania subflava DSM 22618</name>
    <dbReference type="NCBI Taxonomy" id="1123014"/>
    <lineage>
        <taxon>Bacteria</taxon>
        <taxon>Pseudomonadati</taxon>
        <taxon>Pseudomonadota</taxon>
        <taxon>Betaproteobacteria</taxon>
        <taxon>Neisseriales</taxon>
        <taxon>Chromobacteriaceae</taxon>
        <taxon>Pseudogulbenkiania</taxon>
    </lineage>
</organism>
<evidence type="ECO:0000313" key="4">
    <source>
        <dbReference type="Proteomes" id="UP000192920"/>
    </source>
</evidence>
<dbReference type="Proteomes" id="UP000192920">
    <property type="component" value="Unassembled WGS sequence"/>
</dbReference>
<proteinExistence type="predicted"/>
<evidence type="ECO:0000313" key="3">
    <source>
        <dbReference type="EMBL" id="SMF31602.1"/>
    </source>
</evidence>
<accession>A0A1Y6C246</accession>
<name>A0A1Y6C246_9NEIS</name>
<keyword evidence="4" id="KW-1185">Reference proteome</keyword>
<dbReference type="EMBL" id="FXAG01000013">
    <property type="protein sequence ID" value="SMF31602.1"/>
    <property type="molecule type" value="Genomic_DNA"/>
</dbReference>
<gene>
    <name evidence="3" type="ORF">SAMN02745746_02535</name>
</gene>
<protein>
    <submittedName>
        <fullName evidence="3">Uncharacterized protein</fullName>
    </submittedName>
</protein>
<evidence type="ECO:0000256" key="1">
    <source>
        <dbReference type="SAM" id="Coils"/>
    </source>
</evidence>
<dbReference type="RefSeq" id="WP_085276758.1">
    <property type="nucleotide sequence ID" value="NZ_FXAG01000013.1"/>
</dbReference>
<feature type="coiled-coil region" evidence="1">
    <location>
        <begin position="23"/>
        <end position="50"/>
    </location>
</feature>
<reference evidence="4" key="1">
    <citation type="submission" date="2017-04" db="EMBL/GenBank/DDBJ databases">
        <authorList>
            <person name="Varghese N."/>
            <person name="Submissions S."/>
        </authorList>
    </citation>
    <scope>NUCLEOTIDE SEQUENCE [LARGE SCALE GENOMIC DNA]</scope>
    <source>
        <strain evidence="4">DSM 22618</strain>
    </source>
</reference>